<proteinExistence type="predicted"/>
<dbReference type="EMBL" id="JAOXLN010000029">
    <property type="protein sequence ID" value="MDZ5088179.1"/>
    <property type="molecule type" value="Genomic_DNA"/>
</dbReference>
<comment type="caution">
    <text evidence="1">The sequence shown here is derived from an EMBL/GenBank/DDBJ whole genome shotgun (WGS) entry which is preliminary data.</text>
</comment>
<gene>
    <name evidence="1" type="ORF">OHX15_22535</name>
</gene>
<evidence type="ECO:0000313" key="2">
    <source>
        <dbReference type="Proteomes" id="UP001289645"/>
    </source>
</evidence>
<protein>
    <submittedName>
        <fullName evidence="1">Uncharacterized protein</fullName>
    </submittedName>
</protein>
<keyword evidence="2" id="KW-1185">Reference proteome</keyword>
<dbReference type="Proteomes" id="UP001289645">
    <property type="component" value="Unassembled WGS sequence"/>
</dbReference>
<organism evidence="1 2">
    <name type="scientific">Mycolicibacterium parafortuitum</name>
    <name type="common">Mycobacterium parafortuitum</name>
    <dbReference type="NCBI Taxonomy" id="39692"/>
    <lineage>
        <taxon>Bacteria</taxon>
        <taxon>Bacillati</taxon>
        <taxon>Actinomycetota</taxon>
        <taxon>Actinomycetes</taxon>
        <taxon>Mycobacteriales</taxon>
        <taxon>Mycobacteriaceae</taxon>
        <taxon>Mycolicibacterium</taxon>
    </lineage>
</organism>
<name>A0ACC6MMJ1_MYCPF</name>
<evidence type="ECO:0000313" key="1">
    <source>
        <dbReference type="EMBL" id="MDZ5088179.1"/>
    </source>
</evidence>
<sequence>MSPQPWRRTAVAALAASTLVGGLALGATAPTALAQPADSSSSTEQTQAPISPDQVLMMISQEYQTGKGGGQVSKLIEQVMTLRMRGIRPSRGNAVALSAALEKRPNQVPLIQALEETLTYQRKQMMRSQNQVPSGGGAPPVATPGIPNGPAWQPGNPMQQDSDTIFPMPGR</sequence>
<accession>A0ACC6MMJ1</accession>
<reference evidence="1 2" key="1">
    <citation type="journal article" date="2021" name="Chemosphere">
        <title>Bioballs carrying a syntrophic Rhodococcus and Mycolicibacterium consortium for simultaneous sorption and biodegradation of fuel oil in contaminated freshwater.</title>
        <authorList>
            <person name="Naloka K."/>
            <person name="Polrit D."/>
            <person name="Muangchinda C."/>
            <person name="Thoetkiattikul H."/>
            <person name="Pinyakong O."/>
        </authorList>
    </citation>
    <scope>NUCLEOTIDE SEQUENCE [LARGE SCALE GENOMIC DNA]</scope>
    <source>
        <strain evidence="1 2">J101</strain>
    </source>
</reference>